<protein>
    <submittedName>
        <fullName evidence="2">Pimeloyl-ACP methyl ester carboxylesterase</fullName>
    </submittedName>
</protein>
<dbReference type="AlphaFoldDB" id="A0A239PIP3"/>
<dbReference type="PANTHER" id="PTHR43194:SF2">
    <property type="entry name" value="PEROXISOMAL MEMBRANE PROTEIN LPX1"/>
    <property type="match status" value="1"/>
</dbReference>
<dbReference type="SUPFAM" id="SSF53474">
    <property type="entry name" value="alpha/beta-Hydrolases"/>
    <property type="match status" value="1"/>
</dbReference>
<dbReference type="PANTHER" id="PTHR43194">
    <property type="entry name" value="HYDROLASE ALPHA/BETA FOLD FAMILY"/>
    <property type="match status" value="1"/>
</dbReference>
<dbReference type="InterPro" id="IPR000073">
    <property type="entry name" value="AB_hydrolase_1"/>
</dbReference>
<reference evidence="2 3" key="1">
    <citation type="submission" date="2017-07" db="EMBL/GenBank/DDBJ databases">
        <authorList>
            <person name="Sun Z.S."/>
            <person name="Albrecht U."/>
            <person name="Echele G."/>
            <person name="Lee C.C."/>
        </authorList>
    </citation>
    <scope>NUCLEOTIDE SEQUENCE [LARGE SCALE GENOMIC DNA]</scope>
    <source>
        <strain evidence="2 3">CGMCC 1.12710</strain>
    </source>
</reference>
<feature type="domain" description="AB hydrolase-1" evidence="1">
    <location>
        <begin position="42"/>
        <end position="297"/>
    </location>
</feature>
<dbReference type="Pfam" id="PF12697">
    <property type="entry name" value="Abhydrolase_6"/>
    <property type="match status" value="1"/>
</dbReference>
<dbReference type="OrthoDB" id="9804723at2"/>
<gene>
    <name evidence="2" type="ORF">SAMN06297382_0140</name>
</gene>
<dbReference type="RefSeq" id="WP_089410675.1">
    <property type="nucleotide sequence ID" value="NZ_FZQA01000001.1"/>
</dbReference>
<dbReference type="Proteomes" id="UP000198346">
    <property type="component" value="Unassembled WGS sequence"/>
</dbReference>
<organism evidence="2 3">
    <name type="scientific">Amphiplicatus metriothermophilus</name>
    <dbReference type="NCBI Taxonomy" id="1519374"/>
    <lineage>
        <taxon>Bacteria</taxon>
        <taxon>Pseudomonadati</taxon>
        <taxon>Pseudomonadota</taxon>
        <taxon>Alphaproteobacteria</taxon>
        <taxon>Parvularculales</taxon>
        <taxon>Parvularculaceae</taxon>
        <taxon>Amphiplicatus</taxon>
    </lineage>
</organism>
<dbReference type="InterPro" id="IPR050228">
    <property type="entry name" value="Carboxylesterase_BioH"/>
</dbReference>
<dbReference type="InterPro" id="IPR029058">
    <property type="entry name" value="AB_hydrolase_fold"/>
</dbReference>
<keyword evidence="3" id="KW-1185">Reference proteome</keyword>
<proteinExistence type="predicted"/>
<dbReference type="Gene3D" id="3.40.50.1820">
    <property type="entry name" value="alpha/beta hydrolase"/>
    <property type="match status" value="1"/>
</dbReference>
<evidence type="ECO:0000313" key="3">
    <source>
        <dbReference type="Proteomes" id="UP000198346"/>
    </source>
</evidence>
<sequence>MTPSESSSPVPPPSESAERFALDFGDGAMAGWRWRKPGAPKLLFAHATGFCASGYKRMLAPLADAFDIIAPDLRGHGRTTLPADPRRLASWETYGRDLAAALDRLNGLEGAAGAGWILAGHSCGATSSALAARGRTDVAALILIEPVIPPLSVRLCATGPLRGLLARRLPLARGARARRNGWPDRAAVLESYARKPVFRAWAPGALGDYLEDGLVVDAGGGVRLACAPAWEAATFAALGFDFWGAIRRTLAPVFVLAAESGSTLFRGAAGRLVRSGASVQTCSSAGHFIPQERPLDAAAFIREAARAAGLG</sequence>
<accession>A0A239PIP3</accession>
<dbReference type="EMBL" id="FZQA01000001">
    <property type="protein sequence ID" value="SNT67648.1"/>
    <property type="molecule type" value="Genomic_DNA"/>
</dbReference>
<evidence type="ECO:0000259" key="1">
    <source>
        <dbReference type="Pfam" id="PF12697"/>
    </source>
</evidence>
<evidence type="ECO:0000313" key="2">
    <source>
        <dbReference type="EMBL" id="SNT67648.1"/>
    </source>
</evidence>
<name>A0A239PIP3_9PROT</name>